<evidence type="ECO:0000313" key="11">
    <source>
        <dbReference type="EMBL" id="KAK1269979.1"/>
    </source>
</evidence>
<dbReference type="Gene3D" id="3.30.40.10">
    <property type="entry name" value="Zinc/RING finger domain, C3HC4 (zinc finger)"/>
    <property type="match status" value="1"/>
</dbReference>
<organism evidence="11 12">
    <name type="scientific">Acorus gramineus</name>
    <name type="common">Dwarf sweet flag</name>
    <dbReference type="NCBI Taxonomy" id="55184"/>
    <lineage>
        <taxon>Eukaryota</taxon>
        <taxon>Viridiplantae</taxon>
        <taxon>Streptophyta</taxon>
        <taxon>Embryophyta</taxon>
        <taxon>Tracheophyta</taxon>
        <taxon>Spermatophyta</taxon>
        <taxon>Magnoliopsida</taxon>
        <taxon>Liliopsida</taxon>
        <taxon>Acoraceae</taxon>
        <taxon>Acorus</taxon>
    </lineage>
</organism>
<evidence type="ECO:0000256" key="8">
    <source>
        <dbReference type="PROSITE-ProRule" id="PRU00175"/>
    </source>
</evidence>
<reference evidence="11" key="2">
    <citation type="submission" date="2023-06" db="EMBL/GenBank/DDBJ databases">
        <authorList>
            <person name="Ma L."/>
            <person name="Liu K.-W."/>
            <person name="Li Z."/>
            <person name="Hsiao Y.-Y."/>
            <person name="Qi Y."/>
            <person name="Fu T."/>
            <person name="Tang G."/>
            <person name="Zhang D."/>
            <person name="Sun W.-H."/>
            <person name="Liu D.-K."/>
            <person name="Li Y."/>
            <person name="Chen G.-Z."/>
            <person name="Liu X.-D."/>
            <person name="Liao X.-Y."/>
            <person name="Jiang Y.-T."/>
            <person name="Yu X."/>
            <person name="Hao Y."/>
            <person name="Huang J."/>
            <person name="Zhao X.-W."/>
            <person name="Ke S."/>
            <person name="Chen Y.-Y."/>
            <person name="Wu W.-L."/>
            <person name="Hsu J.-L."/>
            <person name="Lin Y.-F."/>
            <person name="Huang M.-D."/>
            <person name="Li C.-Y."/>
            <person name="Huang L."/>
            <person name="Wang Z.-W."/>
            <person name="Zhao X."/>
            <person name="Zhong W.-Y."/>
            <person name="Peng D.-H."/>
            <person name="Ahmad S."/>
            <person name="Lan S."/>
            <person name="Zhang J.-S."/>
            <person name="Tsai W.-C."/>
            <person name="Van De Peer Y."/>
            <person name="Liu Z.-J."/>
        </authorList>
    </citation>
    <scope>NUCLEOTIDE SEQUENCE</scope>
    <source>
        <strain evidence="11">SCP</strain>
        <tissue evidence="11">Leaves</tissue>
    </source>
</reference>
<dbReference type="PANTHER" id="PTHR47168">
    <property type="entry name" value="RING ZINC FINGER DOMAIN SUPERFAMILY PROTEIN-RELATED"/>
    <property type="match status" value="1"/>
</dbReference>
<feature type="region of interest" description="Disordered" evidence="9">
    <location>
        <begin position="319"/>
        <end position="338"/>
    </location>
</feature>
<reference evidence="11" key="1">
    <citation type="journal article" date="2023" name="Nat. Commun.">
        <title>Diploid and tetraploid genomes of Acorus and the evolution of monocots.</title>
        <authorList>
            <person name="Ma L."/>
            <person name="Liu K.W."/>
            <person name="Li Z."/>
            <person name="Hsiao Y.Y."/>
            <person name="Qi Y."/>
            <person name="Fu T."/>
            <person name="Tang G.D."/>
            <person name="Zhang D."/>
            <person name="Sun W.H."/>
            <person name="Liu D.K."/>
            <person name="Li Y."/>
            <person name="Chen G.Z."/>
            <person name="Liu X.D."/>
            <person name="Liao X.Y."/>
            <person name="Jiang Y.T."/>
            <person name="Yu X."/>
            <person name="Hao Y."/>
            <person name="Huang J."/>
            <person name="Zhao X.W."/>
            <person name="Ke S."/>
            <person name="Chen Y.Y."/>
            <person name="Wu W.L."/>
            <person name="Hsu J.L."/>
            <person name="Lin Y.F."/>
            <person name="Huang M.D."/>
            <person name="Li C.Y."/>
            <person name="Huang L."/>
            <person name="Wang Z.W."/>
            <person name="Zhao X."/>
            <person name="Zhong W.Y."/>
            <person name="Peng D.H."/>
            <person name="Ahmad S."/>
            <person name="Lan S."/>
            <person name="Zhang J.S."/>
            <person name="Tsai W.C."/>
            <person name="Van de Peer Y."/>
            <person name="Liu Z.J."/>
        </authorList>
    </citation>
    <scope>NUCLEOTIDE SEQUENCE</scope>
    <source>
        <strain evidence="11">SCP</strain>
    </source>
</reference>
<evidence type="ECO:0000256" key="9">
    <source>
        <dbReference type="SAM" id="MobiDB-lite"/>
    </source>
</evidence>
<dbReference type="PANTHER" id="PTHR47168:SF1">
    <property type="entry name" value="OS02G0798600 PROTEIN"/>
    <property type="match status" value="1"/>
</dbReference>
<evidence type="ECO:0000256" key="2">
    <source>
        <dbReference type="ARBA" id="ARBA00022692"/>
    </source>
</evidence>
<feature type="region of interest" description="Disordered" evidence="9">
    <location>
        <begin position="182"/>
        <end position="211"/>
    </location>
</feature>
<comment type="subcellular location">
    <subcellularLocation>
        <location evidence="1">Membrane</location>
        <topology evidence="1">Single-pass membrane protein</topology>
    </subcellularLocation>
</comment>
<keyword evidence="3" id="KW-0479">Metal-binding</keyword>
<keyword evidence="2" id="KW-0812">Transmembrane</keyword>
<evidence type="ECO:0000259" key="10">
    <source>
        <dbReference type="PROSITE" id="PS50089"/>
    </source>
</evidence>
<dbReference type="PROSITE" id="PS50089">
    <property type="entry name" value="ZF_RING_2"/>
    <property type="match status" value="1"/>
</dbReference>
<evidence type="ECO:0000256" key="3">
    <source>
        <dbReference type="ARBA" id="ARBA00022723"/>
    </source>
</evidence>
<evidence type="ECO:0000313" key="12">
    <source>
        <dbReference type="Proteomes" id="UP001179952"/>
    </source>
</evidence>
<name>A0AAV9B120_ACOGR</name>
<keyword evidence="5" id="KW-0862">Zinc</keyword>
<comment type="caution">
    <text evidence="11">The sequence shown here is derived from an EMBL/GenBank/DDBJ whole genome shotgun (WGS) entry which is preliminary data.</text>
</comment>
<evidence type="ECO:0000256" key="7">
    <source>
        <dbReference type="ARBA" id="ARBA00023136"/>
    </source>
</evidence>
<keyword evidence="12" id="KW-1185">Reference proteome</keyword>
<feature type="compositionally biased region" description="Low complexity" evidence="9">
    <location>
        <begin position="66"/>
        <end position="86"/>
    </location>
</feature>
<dbReference type="SMART" id="SM00184">
    <property type="entry name" value="RING"/>
    <property type="match status" value="1"/>
</dbReference>
<keyword evidence="7" id="KW-0472">Membrane</keyword>
<evidence type="ECO:0000256" key="1">
    <source>
        <dbReference type="ARBA" id="ARBA00004167"/>
    </source>
</evidence>
<dbReference type="GO" id="GO:0008270">
    <property type="term" value="F:zinc ion binding"/>
    <property type="evidence" value="ECO:0007669"/>
    <property type="project" value="UniProtKB-KW"/>
</dbReference>
<dbReference type="InterPro" id="IPR013083">
    <property type="entry name" value="Znf_RING/FYVE/PHD"/>
</dbReference>
<gene>
    <name evidence="11" type="ORF">QJS04_geneDACA005345</name>
</gene>
<protein>
    <submittedName>
        <fullName evidence="11">E3 ubiquitin-protein ligase SIS3</fullName>
    </submittedName>
</protein>
<dbReference type="InterPro" id="IPR051653">
    <property type="entry name" value="E3_ligase_sorting_rcpt"/>
</dbReference>
<dbReference type="Proteomes" id="UP001179952">
    <property type="component" value="Unassembled WGS sequence"/>
</dbReference>
<dbReference type="FunFam" id="3.30.40.10:FF:000388">
    <property type="entry name" value="Putative RING zinc finger domain superfamily protein"/>
    <property type="match status" value="1"/>
</dbReference>
<evidence type="ECO:0000256" key="6">
    <source>
        <dbReference type="ARBA" id="ARBA00022989"/>
    </source>
</evidence>
<dbReference type="EMBL" id="JAUJYN010000006">
    <property type="protein sequence ID" value="KAK1269979.1"/>
    <property type="molecule type" value="Genomic_DNA"/>
</dbReference>
<dbReference type="SUPFAM" id="SSF57850">
    <property type="entry name" value="RING/U-box"/>
    <property type="match status" value="1"/>
</dbReference>
<accession>A0AAV9B120</accession>
<feature type="compositionally biased region" description="Low complexity" evidence="9">
    <location>
        <begin position="1"/>
        <end position="13"/>
    </location>
</feature>
<keyword evidence="6" id="KW-1133">Transmembrane helix</keyword>
<feature type="compositionally biased region" description="Basic residues" evidence="9">
    <location>
        <begin position="14"/>
        <end position="26"/>
    </location>
</feature>
<feature type="region of interest" description="Disordered" evidence="9">
    <location>
        <begin position="1"/>
        <end position="87"/>
    </location>
</feature>
<evidence type="ECO:0000256" key="5">
    <source>
        <dbReference type="ARBA" id="ARBA00022833"/>
    </source>
</evidence>
<sequence length="510" mass="55198">MGSGGSRMSSRSPRGPRRSDRSKRSRGLASFICGGSSSSSQAPPLTADRRSAEVKCSQTLSRTDNDSSGCTSGTGTSSQMSDSTTSEISIEYGPGRAETSNAGKCLSKSKELVPCRSDAVYSVTDPIEERSGDLESAPVSPSMDGDTCPALVGNANVADLPTHMERLWSGRISQEVGGFCMDGTTPSDNHETRMDPETGLTDPSATQPSLADELAREAASPGPLMPAAQREDRVGSVLHVDVVSISSNILSGRSGDISSREVRRNSRRLFWDAFSRRSYRRGIDSPALVFSTEDSDDLGFNDRWFLDFGGDIFNNESRYDSGDVSNRSHGSSERHGLGERRWHRRSEIWESLRGGFDGSSRPTAFCASGLHPDGTCSCETIFMTEESGAGASISRIVMLAEALFEVLDEIHRQPVSFSLSMVSSPAPESVVNTFPLKSHKMSDMAEGGDVEQCYICLSEYEEGDKIRVLPCRHEYHMACVDKWLKEIHRVCPLCRGDVCAGVSEGSISNS</sequence>
<evidence type="ECO:0000256" key="4">
    <source>
        <dbReference type="ARBA" id="ARBA00022771"/>
    </source>
</evidence>
<feature type="domain" description="RING-type" evidence="10">
    <location>
        <begin position="453"/>
        <end position="495"/>
    </location>
</feature>
<dbReference type="GO" id="GO:0016020">
    <property type="term" value="C:membrane"/>
    <property type="evidence" value="ECO:0007669"/>
    <property type="project" value="UniProtKB-SubCell"/>
</dbReference>
<dbReference type="Pfam" id="PF13639">
    <property type="entry name" value="zf-RING_2"/>
    <property type="match status" value="1"/>
</dbReference>
<keyword evidence="4 8" id="KW-0863">Zinc-finger</keyword>
<dbReference type="InterPro" id="IPR001841">
    <property type="entry name" value="Znf_RING"/>
</dbReference>
<proteinExistence type="predicted"/>
<dbReference type="AlphaFoldDB" id="A0AAV9B120"/>